<dbReference type="InterPro" id="IPR036388">
    <property type="entry name" value="WH-like_DNA-bd_sf"/>
</dbReference>
<dbReference type="PRINTS" id="PR00454">
    <property type="entry name" value="ETSDOMAIN"/>
</dbReference>
<dbReference type="GO" id="GO:0005634">
    <property type="term" value="C:nucleus"/>
    <property type="evidence" value="ECO:0007669"/>
    <property type="project" value="UniProtKB-SubCell"/>
</dbReference>
<sequence length="495" mass="54085">PRQWNETNVAHWLCWAVREFSFEGATMHQFHMKGKDICAMGREAFIARAPPYMGDILWEHLEMLQKDVEKERAALENVPPNLYESVCVPDLSEFLGGYHPLTGGDQKVANTGTSSGGGHPPTAVTPTPASNASAYLHDAGYSHLRSPAVCGTTRDTAAECGRDEASPPPAAPPRAGFIDLRSPVFQLKESGYSQLGDATMQQLGGGGDLAGGSAGNDDQPSAGGAVSYSTVTPQHQGQHYEPPDHEYHSLDSGNHHPNPYIDSSPEFYSAPPPSSLLDTKYQPHYAKNYPRGRYSHHDAYSDAYSSPYDSSPFQTVPNSAADHWASGPDMGQGAPHPHPAFLHSGPGRDALGHAVTPNGDAKPVLPSSMLAGYSVGGGPCFTGSGPIQLWQFLLELLTDKSCQGFISWTGDGWEFKLTDPDEVARRWGIRKNKPKMNYEKLSRGLRYYYDKNIIHKTAGKRYVYRFVCDLQSLMGLTPEEIHAMVELKPEKKDDD</sequence>
<dbReference type="InParanoid" id="A0A6L2PVF8"/>
<dbReference type="FunFam" id="1.10.10.10:FF:001050">
    <property type="entry name" value="Predicted protein"/>
    <property type="match status" value="1"/>
</dbReference>
<dbReference type="PROSITE" id="PS50061">
    <property type="entry name" value="ETS_DOMAIN_3"/>
    <property type="match status" value="1"/>
</dbReference>
<feature type="compositionally biased region" description="Gly residues" evidence="4">
    <location>
        <begin position="203"/>
        <end position="214"/>
    </location>
</feature>
<dbReference type="InterPro" id="IPR003118">
    <property type="entry name" value="Pointed_dom"/>
</dbReference>
<dbReference type="OrthoDB" id="10067219at2759"/>
<protein>
    <recommendedName>
        <fullName evidence="9">ETS domain-containing protein</fullName>
    </recommendedName>
</protein>
<dbReference type="GO" id="GO:0043565">
    <property type="term" value="F:sequence-specific DNA binding"/>
    <property type="evidence" value="ECO:0007669"/>
    <property type="project" value="InterPro"/>
</dbReference>
<evidence type="ECO:0000313" key="8">
    <source>
        <dbReference type="Proteomes" id="UP000502823"/>
    </source>
</evidence>
<comment type="similarity">
    <text evidence="1 3">Belongs to the ETS family.</text>
</comment>
<dbReference type="InterPro" id="IPR000418">
    <property type="entry name" value="Ets_dom"/>
</dbReference>
<dbReference type="InterPro" id="IPR036390">
    <property type="entry name" value="WH_DNA-bd_sf"/>
</dbReference>
<proteinExistence type="inferred from homology"/>
<evidence type="ECO:0008006" key="9">
    <source>
        <dbReference type="Google" id="ProtNLM"/>
    </source>
</evidence>
<dbReference type="PANTHER" id="PTHR11849:SF289">
    <property type="entry name" value="ETS-LIKE PROTEIN POINTED"/>
    <property type="match status" value="1"/>
</dbReference>
<dbReference type="Pfam" id="PF00178">
    <property type="entry name" value="Ets"/>
    <property type="match status" value="1"/>
</dbReference>
<dbReference type="InterPro" id="IPR046328">
    <property type="entry name" value="ETS_fam"/>
</dbReference>
<dbReference type="Pfam" id="PF02198">
    <property type="entry name" value="SAM_PNT"/>
    <property type="match status" value="1"/>
</dbReference>
<evidence type="ECO:0000256" key="2">
    <source>
        <dbReference type="ARBA" id="ARBA00023125"/>
    </source>
</evidence>
<dbReference type="Gene3D" id="1.10.150.50">
    <property type="entry name" value="Transcription Factor, Ets-1"/>
    <property type="match status" value="1"/>
</dbReference>
<dbReference type="SUPFAM" id="SSF46785">
    <property type="entry name" value="Winged helix' DNA-binding domain"/>
    <property type="match status" value="1"/>
</dbReference>
<evidence type="ECO:0000256" key="1">
    <source>
        <dbReference type="ARBA" id="ARBA00005562"/>
    </source>
</evidence>
<keyword evidence="8" id="KW-1185">Reference proteome</keyword>
<dbReference type="SMART" id="SM00251">
    <property type="entry name" value="SAM_PNT"/>
    <property type="match status" value="1"/>
</dbReference>
<name>A0A6L2PVF8_COPFO</name>
<dbReference type="AlphaFoldDB" id="A0A6L2PVF8"/>
<comment type="subcellular location">
    <subcellularLocation>
        <location evidence="3">Nucleus</location>
    </subcellularLocation>
</comment>
<feature type="compositionally biased region" description="Polar residues" evidence="4">
    <location>
        <begin position="227"/>
        <end position="237"/>
    </location>
</feature>
<dbReference type="Proteomes" id="UP000502823">
    <property type="component" value="Unassembled WGS sequence"/>
</dbReference>
<dbReference type="CDD" id="cd08533">
    <property type="entry name" value="SAM_PNT-ETS-1_2"/>
    <property type="match status" value="1"/>
</dbReference>
<dbReference type="FunFam" id="1.10.150.50:FF:000014">
    <property type="entry name" value="Protein c-ets-1 isoform 1"/>
    <property type="match status" value="1"/>
</dbReference>
<gene>
    <name evidence="7" type="ORF">Cfor_06201</name>
</gene>
<evidence type="ECO:0000313" key="7">
    <source>
        <dbReference type="EMBL" id="GFG36591.1"/>
    </source>
</evidence>
<dbReference type="PROSITE" id="PS00345">
    <property type="entry name" value="ETS_DOMAIN_1"/>
    <property type="match status" value="1"/>
</dbReference>
<feature type="domain" description="ETS" evidence="5">
    <location>
        <begin position="387"/>
        <end position="467"/>
    </location>
</feature>
<evidence type="ECO:0000256" key="3">
    <source>
        <dbReference type="RuleBase" id="RU004019"/>
    </source>
</evidence>
<dbReference type="PANTHER" id="PTHR11849">
    <property type="entry name" value="ETS"/>
    <property type="match status" value="1"/>
</dbReference>
<dbReference type="PROSITE" id="PS51433">
    <property type="entry name" value="PNT"/>
    <property type="match status" value="1"/>
</dbReference>
<evidence type="ECO:0000259" key="5">
    <source>
        <dbReference type="PROSITE" id="PS50061"/>
    </source>
</evidence>
<feature type="region of interest" description="Disordered" evidence="4">
    <location>
        <begin position="105"/>
        <end position="127"/>
    </location>
</feature>
<keyword evidence="2 3" id="KW-0238">DNA-binding</keyword>
<dbReference type="SUPFAM" id="SSF47769">
    <property type="entry name" value="SAM/Pointed domain"/>
    <property type="match status" value="1"/>
</dbReference>
<feature type="region of interest" description="Disordered" evidence="4">
    <location>
        <begin position="197"/>
        <end position="280"/>
    </location>
</feature>
<feature type="region of interest" description="Disordered" evidence="4">
    <location>
        <begin position="305"/>
        <end position="358"/>
    </location>
</feature>
<dbReference type="PROSITE" id="PS00346">
    <property type="entry name" value="ETS_DOMAIN_2"/>
    <property type="match status" value="1"/>
</dbReference>
<feature type="non-terminal residue" evidence="7">
    <location>
        <position position="1"/>
    </location>
</feature>
<reference evidence="8" key="1">
    <citation type="submission" date="2020-01" db="EMBL/GenBank/DDBJ databases">
        <title>Draft genome sequence of the Termite Coptotermes fromosanus.</title>
        <authorList>
            <person name="Itakura S."/>
            <person name="Yosikawa Y."/>
            <person name="Umezawa K."/>
        </authorList>
    </citation>
    <scope>NUCLEOTIDE SEQUENCE [LARGE SCALE GENOMIC DNA]</scope>
</reference>
<keyword evidence="3" id="KW-0539">Nucleus</keyword>
<dbReference type="GO" id="GO:0000981">
    <property type="term" value="F:DNA-binding transcription factor activity, RNA polymerase II-specific"/>
    <property type="evidence" value="ECO:0007669"/>
    <property type="project" value="TreeGrafter"/>
</dbReference>
<accession>A0A6L2PVF8</accession>
<dbReference type="FunCoup" id="A0A6L2PVF8">
    <property type="interactions" value="330"/>
</dbReference>
<organism evidence="7 8">
    <name type="scientific">Coptotermes formosanus</name>
    <name type="common">Formosan subterranean termite</name>
    <dbReference type="NCBI Taxonomy" id="36987"/>
    <lineage>
        <taxon>Eukaryota</taxon>
        <taxon>Metazoa</taxon>
        <taxon>Ecdysozoa</taxon>
        <taxon>Arthropoda</taxon>
        <taxon>Hexapoda</taxon>
        <taxon>Insecta</taxon>
        <taxon>Pterygota</taxon>
        <taxon>Neoptera</taxon>
        <taxon>Polyneoptera</taxon>
        <taxon>Dictyoptera</taxon>
        <taxon>Blattodea</taxon>
        <taxon>Blattoidea</taxon>
        <taxon>Termitoidae</taxon>
        <taxon>Rhinotermitidae</taxon>
        <taxon>Coptotermes</taxon>
    </lineage>
</organism>
<dbReference type="GO" id="GO:0030154">
    <property type="term" value="P:cell differentiation"/>
    <property type="evidence" value="ECO:0007669"/>
    <property type="project" value="TreeGrafter"/>
</dbReference>
<dbReference type="SMART" id="SM00413">
    <property type="entry name" value="ETS"/>
    <property type="match status" value="1"/>
</dbReference>
<dbReference type="InterPro" id="IPR013761">
    <property type="entry name" value="SAM/pointed_sf"/>
</dbReference>
<evidence type="ECO:0000259" key="6">
    <source>
        <dbReference type="PROSITE" id="PS51433"/>
    </source>
</evidence>
<evidence type="ECO:0000256" key="4">
    <source>
        <dbReference type="SAM" id="MobiDB-lite"/>
    </source>
</evidence>
<dbReference type="Gene3D" id="1.10.10.10">
    <property type="entry name" value="Winged helix-like DNA-binding domain superfamily/Winged helix DNA-binding domain"/>
    <property type="match status" value="1"/>
</dbReference>
<feature type="domain" description="PNT" evidence="6">
    <location>
        <begin position="1"/>
        <end position="68"/>
    </location>
</feature>
<comment type="caution">
    <text evidence="7">The sequence shown here is derived from an EMBL/GenBank/DDBJ whole genome shotgun (WGS) entry which is preliminary data.</text>
</comment>
<dbReference type="EMBL" id="BLKM01006251">
    <property type="protein sequence ID" value="GFG36591.1"/>
    <property type="molecule type" value="Genomic_DNA"/>
</dbReference>